<evidence type="ECO:0000256" key="1">
    <source>
        <dbReference type="SAM" id="MobiDB-lite"/>
    </source>
</evidence>
<sequence>MLIQLRAFKACLLDPDRNAVPRLQAESTPSIANTFDGAGSIRFFQIGEKLVFQTMTGHVEPRRQSSRHHDHIAGLNRVLHSTPPPCTGVEPRLQLSRTEVFLNHGLGGVYVNIPYGKSSSRRTAAEPSTSARRSGESVPFQEVFINNPGIFSESMCFLSSPDPLDGRLVLRLVRPHVQFPVCLEPWIDPRRAPVPLVKRRRDPRRALLRLVPVQHEAVPVSGRSPTAPSLSAPLARTAPSSTGGSSSTGPSWPGSGIWPPAVVRLELVDEHREEAVHAVAGAEDRARAEHGAVGEVAGTDRVGPVAGKDVRDEPPALADVHGPVRLVGLGVGVLGDLLDEQQVVFRHVRIAETGERIGLEEYVARVDDHAPPRAAFARSDAHLGQVRLLLLGYVGMHPEDDVPVVPPDPERADEAAEARHEGRVRREADDCVVPGRRRGLVKEVLRGGRDKRAREQVDLDIAGGIDDEGTVNVVPHPAGLELLGGEGFALIP</sequence>
<keyword evidence="3" id="KW-1185">Reference proteome</keyword>
<name>K0SNI9_THAOC</name>
<organism evidence="2 3">
    <name type="scientific">Thalassiosira oceanica</name>
    <name type="common">Marine diatom</name>
    <dbReference type="NCBI Taxonomy" id="159749"/>
    <lineage>
        <taxon>Eukaryota</taxon>
        <taxon>Sar</taxon>
        <taxon>Stramenopiles</taxon>
        <taxon>Ochrophyta</taxon>
        <taxon>Bacillariophyta</taxon>
        <taxon>Coscinodiscophyceae</taxon>
        <taxon>Thalassiosirophycidae</taxon>
        <taxon>Thalassiosirales</taxon>
        <taxon>Thalassiosiraceae</taxon>
        <taxon>Thalassiosira</taxon>
    </lineage>
</organism>
<feature type="region of interest" description="Disordered" evidence="1">
    <location>
        <begin position="118"/>
        <end position="137"/>
    </location>
</feature>
<gene>
    <name evidence="2" type="ORF">THAOC_11071</name>
</gene>
<evidence type="ECO:0000313" key="2">
    <source>
        <dbReference type="EMBL" id="EJK67838.1"/>
    </source>
</evidence>
<protein>
    <submittedName>
        <fullName evidence="2">Uncharacterized protein</fullName>
    </submittedName>
</protein>
<feature type="compositionally biased region" description="Low complexity" evidence="1">
    <location>
        <begin position="239"/>
        <end position="255"/>
    </location>
</feature>
<accession>K0SNI9</accession>
<feature type="non-terminal residue" evidence="2">
    <location>
        <position position="492"/>
    </location>
</feature>
<dbReference type="AlphaFoldDB" id="K0SNI9"/>
<dbReference type="EMBL" id="AGNL01012547">
    <property type="protein sequence ID" value="EJK67838.1"/>
    <property type="molecule type" value="Genomic_DNA"/>
</dbReference>
<comment type="caution">
    <text evidence="2">The sequence shown here is derived from an EMBL/GenBank/DDBJ whole genome shotgun (WGS) entry which is preliminary data.</text>
</comment>
<evidence type="ECO:0000313" key="3">
    <source>
        <dbReference type="Proteomes" id="UP000266841"/>
    </source>
</evidence>
<dbReference type="Proteomes" id="UP000266841">
    <property type="component" value="Unassembled WGS sequence"/>
</dbReference>
<reference evidence="2 3" key="1">
    <citation type="journal article" date="2012" name="Genome Biol.">
        <title>Genome and low-iron response of an oceanic diatom adapted to chronic iron limitation.</title>
        <authorList>
            <person name="Lommer M."/>
            <person name="Specht M."/>
            <person name="Roy A.S."/>
            <person name="Kraemer L."/>
            <person name="Andreson R."/>
            <person name="Gutowska M.A."/>
            <person name="Wolf J."/>
            <person name="Bergner S.V."/>
            <person name="Schilhabel M.B."/>
            <person name="Klostermeier U.C."/>
            <person name="Beiko R.G."/>
            <person name="Rosenstiel P."/>
            <person name="Hippler M."/>
            <person name="Laroche J."/>
        </authorList>
    </citation>
    <scope>NUCLEOTIDE SEQUENCE [LARGE SCALE GENOMIC DNA]</scope>
    <source>
        <strain evidence="2 3">CCMP1005</strain>
    </source>
</reference>
<feature type="compositionally biased region" description="Polar residues" evidence="1">
    <location>
        <begin position="118"/>
        <end position="132"/>
    </location>
</feature>
<feature type="region of interest" description="Disordered" evidence="1">
    <location>
        <begin position="219"/>
        <end position="255"/>
    </location>
</feature>
<proteinExistence type="predicted"/>